<sequence length="188" mass="21000">MSDSDPISLLERVKLPHIDCGCFGSSRSVGKVAAEFGDKISPPYEWGGDGSVPVVLSGGITKDGDYSYGGDVILMTCKGRFKTSRDVYSRLTVDTFWSQYVFAQRRCPIVDRDPDIIRQLATSVLSLELHLMERLTDAYIYGIVKEILTYEPLQIFHNKGEHRLELPYPSRQTLVVACSTAVPGYSRK</sequence>
<organism evidence="1">
    <name type="scientific">Spongospora subterranea</name>
    <dbReference type="NCBI Taxonomy" id="70186"/>
    <lineage>
        <taxon>Eukaryota</taxon>
        <taxon>Sar</taxon>
        <taxon>Rhizaria</taxon>
        <taxon>Endomyxa</taxon>
        <taxon>Phytomyxea</taxon>
        <taxon>Plasmodiophorida</taxon>
        <taxon>Plasmodiophoridae</taxon>
        <taxon>Spongospora</taxon>
    </lineage>
</organism>
<evidence type="ECO:0000313" key="1">
    <source>
        <dbReference type="EMBL" id="CRZ11988.1"/>
    </source>
</evidence>
<dbReference type="AlphaFoldDB" id="A0A0H5RDB4"/>
<dbReference type="EMBL" id="HACM01011546">
    <property type="protein sequence ID" value="CRZ11988.1"/>
    <property type="molecule type" value="Transcribed_RNA"/>
</dbReference>
<reference evidence="1" key="1">
    <citation type="submission" date="2015-04" db="EMBL/GenBank/DDBJ databases">
        <title>The genome sequence of the plant pathogenic Rhizarian Plasmodiophora brassicae reveals insights in its biotrophic life cycle and the origin of chitin synthesis.</title>
        <authorList>
            <person name="Schwelm A."/>
            <person name="Fogelqvist J."/>
            <person name="Knaust A."/>
            <person name="Julke S."/>
            <person name="Lilja T."/>
            <person name="Dhandapani V."/>
            <person name="Bonilla-Rosso G."/>
            <person name="Karlsson M."/>
            <person name="Shevchenko A."/>
            <person name="Choi S.R."/>
            <person name="Kim H.G."/>
            <person name="Park J.Y."/>
            <person name="Lim Y.P."/>
            <person name="Ludwig-Muller J."/>
            <person name="Dixelius C."/>
        </authorList>
    </citation>
    <scope>NUCLEOTIDE SEQUENCE</scope>
    <source>
        <tissue evidence="1">Potato root galls</tissue>
    </source>
</reference>
<accession>A0A0H5RDB4</accession>
<proteinExistence type="predicted"/>
<protein>
    <submittedName>
        <fullName evidence="1">Uncharacterized protein</fullName>
    </submittedName>
</protein>
<name>A0A0H5RDB4_9EUKA</name>